<accession>A0A0F8WVD8</accession>
<reference evidence="1" key="1">
    <citation type="journal article" date="2015" name="Nature">
        <title>Complex archaea that bridge the gap between prokaryotes and eukaryotes.</title>
        <authorList>
            <person name="Spang A."/>
            <person name="Saw J.H."/>
            <person name="Jorgensen S.L."/>
            <person name="Zaremba-Niedzwiedzka K."/>
            <person name="Martijn J."/>
            <person name="Lind A.E."/>
            <person name="van Eijk R."/>
            <person name="Schleper C."/>
            <person name="Guy L."/>
            <person name="Ettema T.J."/>
        </authorList>
    </citation>
    <scope>NUCLEOTIDE SEQUENCE</scope>
</reference>
<protein>
    <submittedName>
        <fullName evidence="1">Uncharacterized protein</fullName>
    </submittedName>
</protein>
<gene>
    <name evidence="1" type="ORF">LCGC14_3105700</name>
</gene>
<dbReference type="AlphaFoldDB" id="A0A0F8WVD8"/>
<name>A0A0F8WVD8_9ZZZZ</name>
<feature type="non-terminal residue" evidence="1">
    <location>
        <position position="1"/>
    </location>
</feature>
<evidence type="ECO:0000313" key="1">
    <source>
        <dbReference type="EMBL" id="KKK52360.1"/>
    </source>
</evidence>
<proteinExistence type="predicted"/>
<dbReference type="EMBL" id="LAZR01067056">
    <property type="protein sequence ID" value="KKK52360.1"/>
    <property type="molecule type" value="Genomic_DNA"/>
</dbReference>
<comment type="caution">
    <text evidence="1">The sequence shown here is derived from an EMBL/GenBank/DDBJ whole genome shotgun (WGS) entry which is preliminary data.</text>
</comment>
<organism evidence="1">
    <name type="scientific">marine sediment metagenome</name>
    <dbReference type="NCBI Taxonomy" id="412755"/>
    <lineage>
        <taxon>unclassified sequences</taxon>
        <taxon>metagenomes</taxon>
        <taxon>ecological metagenomes</taxon>
    </lineage>
</organism>
<sequence length="280" mass="28699">ITACLKAVLETKDTIGTGGAVTAVYFAGAADFFGAKLFLGEDGKPSSTAGTTYHQPIGILLSRNRILIDLVPRASGHILVGEGATLALATNEGIKVDFTFSLATTGGLNGIESNMDYEPAGDSGYATPVGIVGRATLKAGMTFTGGQAGMEGVRGHLAFEDGAILNQASSIFTGLRGVITKSGTPVFTAFDTIACLYCDNLCATNMAGIASTYGSALISLQNHGGTLDAGIIIRGGNKLSAIFKFVTCGGVINSGVKSSGAKNIKVNIDGTVYYWNLYNA</sequence>